<proteinExistence type="predicted"/>
<protein>
    <submittedName>
        <fullName evidence="1">Uncharacterized protein</fullName>
    </submittedName>
</protein>
<dbReference type="EMBL" id="PGCJ01000868">
    <property type="protein sequence ID" value="PLW16534.1"/>
    <property type="molecule type" value="Genomic_DNA"/>
</dbReference>
<name>A0A2N5STF1_9BASI</name>
<dbReference type="Proteomes" id="UP000235388">
    <property type="component" value="Unassembled WGS sequence"/>
</dbReference>
<feature type="non-terminal residue" evidence="1">
    <location>
        <position position="1"/>
    </location>
</feature>
<sequence>TVADSLPAETVADSLPAETVADSLPAETVADSLPAQTIGLSWQTVSHQSSQLADCQLGPSLLDDSLPAGNNTSCLSNWD</sequence>
<reference evidence="1 2" key="1">
    <citation type="submission" date="2017-11" db="EMBL/GenBank/DDBJ databases">
        <title>De novo assembly and phasing of dikaryotic genomes from two isolates of Puccinia coronata f. sp. avenae, the causal agent of oat crown rust.</title>
        <authorList>
            <person name="Miller M.E."/>
            <person name="Zhang Y."/>
            <person name="Omidvar V."/>
            <person name="Sperschneider J."/>
            <person name="Schwessinger B."/>
            <person name="Raley C."/>
            <person name="Palmer J.M."/>
            <person name="Garnica D."/>
            <person name="Upadhyaya N."/>
            <person name="Rathjen J."/>
            <person name="Taylor J.M."/>
            <person name="Park R.F."/>
            <person name="Dodds P.N."/>
            <person name="Hirsch C.D."/>
            <person name="Kianian S.F."/>
            <person name="Figueroa M."/>
        </authorList>
    </citation>
    <scope>NUCLEOTIDE SEQUENCE [LARGE SCALE GENOMIC DNA]</scope>
    <source>
        <strain evidence="1">12NC29</strain>
    </source>
</reference>
<keyword evidence="2" id="KW-1185">Reference proteome</keyword>
<organism evidence="1 2">
    <name type="scientific">Puccinia coronata f. sp. avenae</name>
    <dbReference type="NCBI Taxonomy" id="200324"/>
    <lineage>
        <taxon>Eukaryota</taxon>
        <taxon>Fungi</taxon>
        <taxon>Dikarya</taxon>
        <taxon>Basidiomycota</taxon>
        <taxon>Pucciniomycotina</taxon>
        <taxon>Pucciniomycetes</taxon>
        <taxon>Pucciniales</taxon>
        <taxon>Pucciniaceae</taxon>
        <taxon>Puccinia</taxon>
    </lineage>
</organism>
<comment type="caution">
    <text evidence="1">The sequence shown here is derived from an EMBL/GenBank/DDBJ whole genome shotgun (WGS) entry which is preliminary data.</text>
</comment>
<gene>
    <name evidence="1" type="ORF">PCANC_11734</name>
</gene>
<accession>A0A2N5STF1</accession>
<evidence type="ECO:0000313" key="2">
    <source>
        <dbReference type="Proteomes" id="UP000235388"/>
    </source>
</evidence>
<evidence type="ECO:0000313" key="1">
    <source>
        <dbReference type="EMBL" id="PLW16534.1"/>
    </source>
</evidence>
<dbReference type="AlphaFoldDB" id="A0A2N5STF1"/>